<dbReference type="InterPro" id="IPR006910">
    <property type="entry name" value="Rad21_Rec8_N"/>
</dbReference>
<reference evidence="5" key="1">
    <citation type="journal article" date="2014" name="Science">
        <title>Nonhuman genetics. Genomic basis for the convergent evolution of electric organs.</title>
        <authorList>
            <person name="Gallant J.R."/>
            <person name="Traeger L.L."/>
            <person name="Volkening J.D."/>
            <person name="Moffett H."/>
            <person name="Chen P.H."/>
            <person name="Novina C.D."/>
            <person name="Phillips G.N.Jr."/>
            <person name="Anand R."/>
            <person name="Wells G.B."/>
            <person name="Pinch M."/>
            <person name="Guth R."/>
            <person name="Unguez G.A."/>
            <person name="Albert J.S."/>
            <person name="Zakon H.H."/>
            <person name="Samanta M.P."/>
            <person name="Sussman M.R."/>
        </authorList>
    </citation>
    <scope>NUCLEOTIDE SEQUENCE [LARGE SCALE GENOMIC DNA]</scope>
</reference>
<dbReference type="PANTHER" id="PTHR12585">
    <property type="entry name" value="SCC1 / RAD21 FAMILY MEMBER"/>
    <property type="match status" value="1"/>
</dbReference>
<evidence type="ECO:0000256" key="2">
    <source>
        <dbReference type="ARBA" id="ARBA00023242"/>
    </source>
</evidence>
<reference evidence="4" key="5">
    <citation type="submission" date="2025-09" db="UniProtKB">
        <authorList>
            <consortium name="Ensembl"/>
        </authorList>
    </citation>
    <scope>IDENTIFICATION</scope>
</reference>
<dbReference type="Proteomes" id="UP000314983">
    <property type="component" value="Chromosome 18"/>
</dbReference>
<evidence type="ECO:0000256" key="1">
    <source>
        <dbReference type="ARBA" id="ARBA00004123"/>
    </source>
</evidence>
<name>A0A4W4E0X6_ELEEL</name>
<dbReference type="GO" id="GO:0008278">
    <property type="term" value="C:cohesin complex"/>
    <property type="evidence" value="ECO:0007669"/>
    <property type="project" value="InterPro"/>
</dbReference>
<reference evidence="4" key="3">
    <citation type="submission" date="2020-05" db="EMBL/GenBank/DDBJ databases">
        <title>Electrophorus electricus (electric eel) genome, fEleEle1, primary haplotype.</title>
        <authorList>
            <person name="Myers G."/>
            <person name="Meyer A."/>
            <person name="Fedrigo O."/>
            <person name="Formenti G."/>
            <person name="Rhie A."/>
            <person name="Tracey A."/>
            <person name="Sims Y."/>
            <person name="Jarvis E.D."/>
        </authorList>
    </citation>
    <scope>NUCLEOTIDE SEQUENCE [LARGE SCALE GENOMIC DNA]</scope>
</reference>
<evidence type="ECO:0000313" key="4">
    <source>
        <dbReference type="Ensembl" id="ENSEEEP00000004640.1"/>
    </source>
</evidence>
<reference evidence="5" key="2">
    <citation type="journal article" date="2017" name="Sci. Adv.">
        <title>A tail of two voltages: Proteomic comparison of the three electric organs of the electric eel.</title>
        <authorList>
            <person name="Traeger L.L."/>
            <person name="Sabat G."/>
            <person name="Barrett-Wilt G.A."/>
            <person name="Wells G.B."/>
            <person name="Sussman M.R."/>
        </authorList>
    </citation>
    <scope>NUCLEOTIDE SEQUENCE [LARGE SCALE GENOMIC DNA]</scope>
</reference>
<dbReference type="GO" id="GO:1990414">
    <property type="term" value="P:replication-born double-strand break repair via sister chromatid exchange"/>
    <property type="evidence" value="ECO:0007669"/>
    <property type="project" value="TreeGrafter"/>
</dbReference>
<dbReference type="InterPro" id="IPR039781">
    <property type="entry name" value="Rad21/Rec8-like"/>
</dbReference>
<dbReference type="Pfam" id="PF04825">
    <property type="entry name" value="Rad21_Rec8_N"/>
    <property type="match status" value="1"/>
</dbReference>
<dbReference type="GO" id="GO:0007062">
    <property type="term" value="P:sister chromatid cohesion"/>
    <property type="evidence" value="ECO:0007669"/>
    <property type="project" value="InterPro"/>
</dbReference>
<keyword evidence="5" id="KW-1185">Reference proteome</keyword>
<evidence type="ECO:0000259" key="3">
    <source>
        <dbReference type="Pfam" id="PF04825"/>
    </source>
</evidence>
<dbReference type="PANTHER" id="PTHR12585:SF54">
    <property type="entry name" value="RAD21 COHESIN COMPLEX COMPONENT LIKE 1 ISOFORM X1"/>
    <property type="match status" value="1"/>
</dbReference>
<dbReference type="GeneTree" id="ENSGT00940000154655"/>
<evidence type="ECO:0000313" key="5">
    <source>
        <dbReference type="Proteomes" id="UP000314983"/>
    </source>
</evidence>
<proteinExistence type="predicted"/>
<dbReference type="GO" id="GO:0005634">
    <property type="term" value="C:nucleus"/>
    <property type="evidence" value="ECO:0007669"/>
    <property type="project" value="UniProtKB-SubCell"/>
</dbReference>
<dbReference type="GO" id="GO:0003682">
    <property type="term" value="F:chromatin binding"/>
    <property type="evidence" value="ECO:0007669"/>
    <property type="project" value="TreeGrafter"/>
</dbReference>
<reference evidence="4" key="4">
    <citation type="submission" date="2025-08" db="UniProtKB">
        <authorList>
            <consortium name="Ensembl"/>
        </authorList>
    </citation>
    <scope>IDENTIFICATION</scope>
</reference>
<accession>A0A4W4E0X6</accession>
<dbReference type="Ensembl" id="ENSEEET00000004706.2">
    <property type="protein sequence ID" value="ENSEEEP00000004640.1"/>
    <property type="gene ID" value="ENSEEEG00000002421.2"/>
</dbReference>
<dbReference type="AlphaFoldDB" id="A0A4W4E0X6"/>
<sequence>MVFFTELFSYKRGSLAKIWLAAHWEKKITKAHVFECNLETTVEDIISPQIKIGLRTSGHLLLGVARIYSRKTKYLLADCSDAVVKIKVAFRPGQTDLPEEGMEAMFKAVTLPEDFTDFQSQLPDLKYRIIPQFTQTIR</sequence>
<comment type="subcellular location">
    <subcellularLocation>
        <location evidence="1">Nucleus</location>
    </subcellularLocation>
</comment>
<dbReference type="STRING" id="8005.ENSEEEP00000004640"/>
<dbReference type="OMA" id="NIFPCAS"/>
<feature type="domain" description="Rad21/Rec8-like protein N-terminal" evidence="3">
    <location>
        <begin position="3"/>
        <end position="101"/>
    </location>
</feature>
<protein>
    <recommendedName>
        <fullName evidence="3">Rad21/Rec8-like protein N-terminal domain-containing protein</fullName>
    </recommendedName>
</protein>
<keyword evidence="2" id="KW-0539">Nucleus</keyword>
<organism evidence="4 5">
    <name type="scientific">Electrophorus electricus</name>
    <name type="common">Electric eel</name>
    <name type="synonym">Gymnotus electricus</name>
    <dbReference type="NCBI Taxonomy" id="8005"/>
    <lineage>
        <taxon>Eukaryota</taxon>
        <taxon>Metazoa</taxon>
        <taxon>Chordata</taxon>
        <taxon>Craniata</taxon>
        <taxon>Vertebrata</taxon>
        <taxon>Euteleostomi</taxon>
        <taxon>Actinopterygii</taxon>
        <taxon>Neopterygii</taxon>
        <taxon>Teleostei</taxon>
        <taxon>Ostariophysi</taxon>
        <taxon>Gymnotiformes</taxon>
        <taxon>Gymnotoidei</taxon>
        <taxon>Gymnotidae</taxon>
        <taxon>Electrophorus</taxon>
    </lineage>
</organism>